<feature type="region of interest" description="Disordered" evidence="7">
    <location>
        <begin position="41"/>
        <end position="61"/>
    </location>
</feature>
<evidence type="ECO:0000256" key="6">
    <source>
        <dbReference type="ARBA" id="ARBA00023136"/>
    </source>
</evidence>
<dbReference type="InterPro" id="IPR050173">
    <property type="entry name" value="ABC_transporter_C-like"/>
</dbReference>
<dbReference type="GO" id="GO:0005886">
    <property type="term" value="C:plasma membrane"/>
    <property type="evidence" value="ECO:0007669"/>
    <property type="project" value="TreeGrafter"/>
</dbReference>
<evidence type="ECO:0000259" key="9">
    <source>
        <dbReference type="PROSITE" id="PS50893"/>
    </source>
</evidence>
<dbReference type="SUPFAM" id="SSF52540">
    <property type="entry name" value="P-loop containing nucleoside triphosphate hydrolases"/>
    <property type="match status" value="2"/>
</dbReference>
<feature type="domain" description="ABC transmembrane type-1" evidence="10">
    <location>
        <begin position="305"/>
        <end position="526"/>
    </location>
</feature>
<proteinExistence type="predicted"/>
<dbReference type="FunFam" id="1.20.1560.10:FF:000014">
    <property type="entry name" value="Multidrug resistance-associated protein member 4"/>
    <property type="match status" value="1"/>
</dbReference>
<reference evidence="12" key="1">
    <citation type="submission" date="2025-08" db="UniProtKB">
        <authorList>
            <consortium name="RefSeq"/>
        </authorList>
    </citation>
    <scope>IDENTIFICATION</scope>
    <source>
        <tissue evidence="12">Epidermis and Blubber</tissue>
    </source>
</reference>
<keyword evidence="6 8" id="KW-0472">Membrane</keyword>
<evidence type="ECO:0000256" key="4">
    <source>
        <dbReference type="ARBA" id="ARBA00022840"/>
    </source>
</evidence>
<dbReference type="KEGG" id="bmus:118884069"/>
<name>A0A8B8VQV2_BALMU</name>
<dbReference type="PROSITE" id="PS00211">
    <property type="entry name" value="ABC_TRANSPORTER_1"/>
    <property type="match status" value="1"/>
</dbReference>
<protein>
    <submittedName>
        <fullName evidence="12">Multidrug resistance-associated protein 4-like</fullName>
    </submittedName>
</protein>
<feature type="transmembrane region" description="Helical" evidence="8">
    <location>
        <begin position="353"/>
        <end position="381"/>
    </location>
</feature>
<evidence type="ECO:0000256" key="1">
    <source>
        <dbReference type="ARBA" id="ARBA00022448"/>
    </source>
</evidence>
<dbReference type="GO" id="GO:0016887">
    <property type="term" value="F:ATP hydrolysis activity"/>
    <property type="evidence" value="ECO:0007669"/>
    <property type="project" value="InterPro"/>
</dbReference>
<keyword evidence="11" id="KW-1185">Reference proteome</keyword>
<keyword evidence="1" id="KW-0813">Transport</keyword>
<evidence type="ECO:0000256" key="5">
    <source>
        <dbReference type="ARBA" id="ARBA00022989"/>
    </source>
</evidence>
<dbReference type="Proteomes" id="UP000694857">
    <property type="component" value="Chromosome 18"/>
</dbReference>
<evidence type="ECO:0000313" key="12">
    <source>
        <dbReference type="RefSeq" id="XP_036687279.1"/>
    </source>
</evidence>
<evidence type="ECO:0000256" key="3">
    <source>
        <dbReference type="ARBA" id="ARBA00022741"/>
    </source>
</evidence>
<evidence type="ECO:0000313" key="11">
    <source>
        <dbReference type="Proteomes" id="UP000694857"/>
    </source>
</evidence>
<gene>
    <name evidence="12" type="primary">LOC118884069</name>
</gene>
<dbReference type="PANTHER" id="PTHR24223">
    <property type="entry name" value="ATP-BINDING CASSETTE SUB-FAMILY C"/>
    <property type="match status" value="1"/>
</dbReference>
<dbReference type="Gene3D" id="3.40.50.300">
    <property type="entry name" value="P-loop containing nucleotide triphosphate hydrolases"/>
    <property type="match status" value="2"/>
</dbReference>
<dbReference type="PANTHER" id="PTHR24223:SF357">
    <property type="entry name" value="ATP-BINDING CASSETTE SUB-FAMILY C MEMBER 4"/>
    <property type="match status" value="1"/>
</dbReference>
<dbReference type="AlphaFoldDB" id="A0A8B8VQV2"/>
<dbReference type="Gene3D" id="1.20.1560.10">
    <property type="entry name" value="ABC transporter type 1, transmembrane domain"/>
    <property type="match status" value="1"/>
</dbReference>
<dbReference type="InterPro" id="IPR017871">
    <property type="entry name" value="ABC_transporter-like_CS"/>
</dbReference>
<dbReference type="PROSITE" id="PS50893">
    <property type="entry name" value="ABC_TRANSPORTER_2"/>
    <property type="match status" value="1"/>
</dbReference>
<dbReference type="GO" id="GO:0140359">
    <property type="term" value="F:ABC-type transporter activity"/>
    <property type="evidence" value="ECO:0007669"/>
    <property type="project" value="InterPro"/>
</dbReference>
<accession>A0A8B8VQV2</accession>
<dbReference type="OrthoDB" id="9712102at2759"/>
<dbReference type="InterPro" id="IPR027417">
    <property type="entry name" value="P-loop_NTPase"/>
</dbReference>
<dbReference type="Pfam" id="PF00664">
    <property type="entry name" value="ABC_membrane"/>
    <property type="match status" value="1"/>
</dbReference>
<evidence type="ECO:0000256" key="2">
    <source>
        <dbReference type="ARBA" id="ARBA00022692"/>
    </source>
</evidence>
<keyword evidence="4" id="KW-0067">ATP-binding</keyword>
<dbReference type="InterPro" id="IPR011527">
    <property type="entry name" value="ABC1_TM_dom"/>
</dbReference>
<dbReference type="InterPro" id="IPR003439">
    <property type="entry name" value="ABC_transporter-like_ATP-bd"/>
</dbReference>
<feature type="compositionally biased region" description="Low complexity" evidence="7">
    <location>
        <begin position="48"/>
        <end position="61"/>
    </location>
</feature>
<feature type="domain" description="ABC transporter" evidence="9">
    <location>
        <begin position="6"/>
        <end position="223"/>
    </location>
</feature>
<dbReference type="PROSITE" id="PS50929">
    <property type="entry name" value="ABC_TM1F"/>
    <property type="match status" value="1"/>
</dbReference>
<keyword evidence="5 8" id="KW-1133">Transmembrane helix</keyword>
<dbReference type="SUPFAM" id="SSF90123">
    <property type="entry name" value="ABC transporter transmembrane region"/>
    <property type="match status" value="1"/>
</dbReference>
<dbReference type="Pfam" id="PF00005">
    <property type="entry name" value="ABC_tran"/>
    <property type="match status" value="2"/>
</dbReference>
<feature type="region of interest" description="Disordered" evidence="7">
    <location>
        <begin position="232"/>
        <end position="267"/>
    </location>
</feature>
<feature type="transmembrane region" description="Helical" evidence="8">
    <location>
        <begin position="299"/>
        <end position="320"/>
    </location>
</feature>
<sequence>MTRSRWKVTQAAWRGVDADGAAAGAPLQVPAERRRPGLQTLRQRRQDAAGVPGGAAQPAAGREPLVPPVLLNFLLLDEISRCNPQLPSDGKTIVDVQDFTAFWDEDLEVLEDGDLTVIGDGGTTLSGGQKARVNLARAVYQDADIYLLDDPLSAVDAEVSRHLFELCIRQALHEKITILVTHQLQYLKDASQILVLKDGKIVQKGTYATFPKSGVDFEDILLKKVNEQAELSPVPGTPTLRNQTSESSVWSQQSSRPSLQDAAPEDQDTENIQVTLAPESYSEGRVHFKTYVNYFTSDAHWLIIIFLVLANIAAQVAYVLQDWWLSYWANGQSTLYAMVYGKGNLIVVPDPDWYFTVYSVLTVGTVLFGITRSLLIFCILVNSSQIRHNKTSESVLRVPVLFFDTNPIGRILNRFSKDIGHMDDLLPLTFLDFIQTFLLVTGVMVHAAGVMVAVIPWTAIPLVPLGIIFFVLRQYFLETSGDVKRLECATQSLVFSHVASSLRGLWTIRANNAEQKFQEVFDTHQDLHSALDAGQVGLALSLARTLMGMIQWCIRQSVKVENMMISVERVIEYTDLEKEAPWKYFFHRLPPAWPHEGKIFFQNINLRYSLDGPLVLKDLTAVINSREKVGIVGRTGAGTSSLIAALFRLLEPEISIDGILTTVIGFHHLRKKMSVVPQEPVLFTGTMRKNLDPFNEHTDEELWNALEEGQFKEAIKGVPGKMDTELAESGSNFSAGQRQLN</sequence>
<dbReference type="InterPro" id="IPR036640">
    <property type="entry name" value="ABC1_TM_sf"/>
</dbReference>
<keyword evidence="3" id="KW-0547">Nucleotide-binding</keyword>
<keyword evidence="2 8" id="KW-0812">Transmembrane</keyword>
<organism evidence="11 12">
    <name type="scientific">Balaenoptera musculus</name>
    <name type="common">Blue whale</name>
    <dbReference type="NCBI Taxonomy" id="9771"/>
    <lineage>
        <taxon>Eukaryota</taxon>
        <taxon>Metazoa</taxon>
        <taxon>Chordata</taxon>
        <taxon>Craniata</taxon>
        <taxon>Vertebrata</taxon>
        <taxon>Euteleostomi</taxon>
        <taxon>Mammalia</taxon>
        <taxon>Eutheria</taxon>
        <taxon>Laurasiatheria</taxon>
        <taxon>Artiodactyla</taxon>
        <taxon>Whippomorpha</taxon>
        <taxon>Cetacea</taxon>
        <taxon>Mysticeti</taxon>
        <taxon>Balaenopteridae</taxon>
        <taxon>Balaenoptera</taxon>
    </lineage>
</organism>
<evidence type="ECO:0000256" key="7">
    <source>
        <dbReference type="SAM" id="MobiDB-lite"/>
    </source>
</evidence>
<evidence type="ECO:0000256" key="8">
    <source>
        <dbReference type="SAM" id="Phobius"/>
    </source>
</evidence>
<dbReference type="GO" id="GO:0005524">
    <property type="term" value="F:ATP binding"/>
    <property type="evidence" value="ECO:0007669"/>
    <property type="project" value="UniProtKB-KW"/>
</dbReference>
<dbReference type="GeneID" id="118884069"/>
<dbReference type="RefSeq" id="XP_036687279.1">
    <property type="nucleotide sequence ID" value="XM_036831384.1"/>
</dbReference>
<evidence type="ECO:0000259" key="10">
    <source>
        <dbReference type="PROSITE" id="PS50929"/>
    </source>
</evidence>
<feature type="compositionally biased region" description="Low complexity" evidence="7">
    <location>
        <begin position="243"/>
        <end position="258"/>
    </location>
</feature>